<feature type="compositionally biased region" description="Basic and acidic residues" evidence="6">
    <location>
        <begin position="515"/>
        <end position="527"/>
    </location>
</feature>
<keyword evidence="4" id="KW-0804">Transcription</keyword>
<feature type="domain" description="MADS-box" evidence="8">
    <location>
        <begin position="418"/>
        <end position="469"/>
    </location>
</feature>
<keyword evidence="10" id="KW-1185">Reference proteome</keyword>
<feature type="domain" description="MADS-box" evidence="8">
    <location>
        <begin position="40"/>
        <end position="100"/>
    </location>
</feature>
<evidence type="ECO:0000256" key="7">
    <source>
        <dbReference type="SAM" id="SignalP"/>
    </source>
</evidence>
<dbReference type="PROSITE" id="PS50066">
    <property type="entry name" value="MADS_BOX_2"/>
    <property type="match status" value="4"/>
</dbReference>
<sequence length="537" mass="62107">MDRRFLLPPILFFVSHSLLLLCSVSDSILVLCSVAAGCPMGRTKLSIKYRDNCRARRATYLTRSKGLKKKAGELSLLCGVDVLVASFSSKLNALEFWPENNTPEFCRIRERYLKESDNCRARRATYLTRSKGLKKKAGELSLLCGVDVLVASFSSKLNALEFWPENNTPEFCRIRERERSLRRKWQNYRTTNSMPTDAFSFLSFAFTFLEEKAAIKIKLIEVRERIDFLQRQSTEEVERLQAQLAIFMPSQQPQYLHPHQLPSPFFHSIYPQHSVDFSIPLQQDLHHLQQPTPFAQSLHPHEQPKQVSLSLPPEQPSLLFQSFSPLLAADDLQTSLLPTDSPVRSNSDDLNWCESLLLDYESLRARRTTYMMRLKGLKKKAIELSLLCGVDILFVSFSPDLNALEFWPEYSKEFNRIREHNCRARRATYLTRLKGLKKKAGELSLLCGMDKESGDYEENGKITEQQIPCQPIPSPSFPLPTFLEEKAAIKIKLIEVQKKIDFLVLNRDHLWRKAEKQRHKQEIEKQIAGRNRTQRSR</sequence>
<feature type="region of interest" description="Disordered" evidence="6">
    <location>
        <begin position="515"/>
        <end position="537"/>
    </location>
</feature>
<evidence type="ECO:0000256" key="2">
    <source>
        <dbReference type="ARBA" id="ARBA00023015"/>
    </source>
</evidence>
<dbReference type="PANTHER" id="PTHR48019">
    <property type="entry name" value="SERUM RESPONSE FACTOR HOMOLOG"/>
    <property type="match status" value="1"/>
</dbReference>
<evidence type="ECO:0000256" key="3">
    <source>
        <dbReference type="ARBA" id="ARBA00023125"/>
    </source>
</evidence>
<evidence type="ECO:0000256" key="5">
    <source>
        <dbReference type="ARBA" id="ARBA00023242"/>
    </source>
</evidence>
<keyword evidence="2" id="KW-0805">Transcription regulation</keyword>
<dbReference type="InterPro" id="IPR002100">
    <property type="entry name" value="TF_MADSbox"/>
</dbReference>
<protein>
    <recommendedName>
        <fullName evidence="8">MADS-box domain-containing protein</fullName>
    </recommendedName>
</protein>
<gene>
    <name evidence="9" type="ORF">IEQ34_000311</name>
</gene>
<dbReference type="InterPro" id="IPR033897">
    <property type="entry name" value="SRF-like_MADS-box"/>
</dbReference>
<evidence type="ECO:0000313" key="9">
    <source>
        <dbReference type="EMBL" id="KAH0470588.1"/>
    </source>
</evidence>
<evidence type="ECO:0000259" key="8">
    <source>
        <dbReference type="PROSITE" id="PS50066"/>
    </source>
</evidence>
<feature type="domain" description="MADS-box" evidence="8">
    <location>
        <begin position="361"/>
        <end position="406"/>
    </location>
</feature>
<dbReference type="EMBL" id="JAGFBR010000001">
    <property type="protein sequence ID" value="KAH0470588.1"/>
    <property type="molecule type" value="Genomic_DNA"/>
</dbReference>
<dbReference type="InterPro" id="IPR036879">
    <property type="entry name" value="TF_MADSbox_sf"/>
</dbReference>
<keyword evidence="3" id="KW-0238">DNA-binding</keyword>
<dbReference type="CDD" id="cd00266">
    <property type="entry name" value="MADS_SRF_like"/>
    <property type="match status" value="1"/>
</dbReference>
<dbReference type="AlphaFoldDB" id="A0AAV7HSI9"/>
<dbReference type="SMART" id="SM00432">
    <property type="entry name" value="MADS"/>
    <property type="match status" value="3"/>
</dbReference>
<dbReference type="PRINTS" id="PR00404">
    <property type="entry name" value="MADSDOMAIN"/>
</dbReference>
<dbReference type="GO" id="GO:0000981">
    <property type="term" value="F:DNA-binding transcription factor activity, RNA polymerase II-specific"/>
    <property type="evidence" value="ECO:0007669"/>
    <property type="project" value="InterPro"/>
</dbReference>
<dbReference type="CDD" id="cd00120">
    <property type="entry name" value="MADS"/>
    <property type="match status" value="1"/>
</dbReference>
<feature type="signal peptide" evidence="7">
    <location>
        <begin position="1"/>
        <end position="27"/>
    </location>
</feature>
<feature type="domain" description="MADS-box" evidence="8">
    <location>
        <begin position="113"/>
        <end position="166"/>
    </location>
</feature>
<proteinExistence type="predicted"/>
<keyword evidence="5" id="KW-0539">Nucleus</keyword>
<dbReference type="GO" id="GO:0046983">
    <property type="term" value="F:protein dimerization activity"/>
    <property type="evidence" value="ECO:0007669"/>
    <property type="project" value="InterPro"/>
</dbReference>
<dbReference type="SUPFAM" id="SSF55455">
    <property type="entry name" value="SRF-like"/>
    <property type="match status" value="4"/>
</dbReference>
<evidence type="ECO:0000256" key="1">
    <source>
        <dbReference type="ARBA" id="ARBA00004123"/>
    </source>
</evidence>
<evidence type="ECO:0000256" key="4">
    <source>
        <dbReference type="ARBA" id="ARBA00023163"/>
    </source>
</evidence>
<evidence type="ECO:0000256" key="6">
    <source>
        <dbReference type="SAM" id="MobiDB-lite"/>
    </source>
</evidence>
<comment type="subcellular location">
    <subcellularLocation>
        <location evidence="1">Nucleus</location>
    </subcellularLocation>
</comment>
<organism evidence="9 10">
    <name type="scientific">Dendrobium chrysotoxum</name>
    <name type="common">Orchid</name>
    <dbReference type="NCBI Taxonomy" id="161865"/>
    <lineage>
        <taxon>Eukaryota</taxon>
        <taxon>Viridiplantae</taxon>
        <taxon>Streptophyta</taxon>
        <taxon>Embryophyta</taxon>
        <taxon>Tracheophyta</taxon>
        <taxon>Spermatophyta</taxon>
        <taxon>Magnoliopsida</taxon>
        <taxon>Liliopsida</taxon>
        <taxon>Asparagales</taxon>
        <taxon>Orchidaceae</taxon>
        <taxon>Epidendroideae</taxon>
        <taxon>Malaxideae</taxon>
        <taxon>Dendrobiinae</taxon>
        <taxon>Dendrobium</taxon>
    </lineage>
</organism>
<dbReference type="GO" id="GO:0005634">
    <property type="term" value="C:nucleus"/>
    <property type="evidence" value="ECO:0007669"/>
    <property type="project" value="UniProtKB-SubCell"/>
</dbReference>
<reference evidence="9 10" key="1">
    <citation type="journal article" date="2021" name="Hortic Res">
        <title>Chromosome-scale assembly of the Dendrobium chrysotoxum genome enhances the understanding of orchid evolution.</title>
        <authorList>
            <person name="Zhang Y."/>
            <person name="Zhang G.Q."/>
            <person name="Zhang D."/>
            <person name="Liu X.D."/>
            <person name="Xu X.Y."/>
            <person name="Sun W.H."/>
            <person name="Yu X."/>
            <person name="Zhu X."/>
            <person name="Wang Z.W."/>
            <person name="Zhao X."/>
            <person name="Zhong W.Y."/>
            <person name="Chen H."/>
            <person name="Yin W.L."/>
            <person name="Huang T."/>
            <person name="Niu S.C."/>
            <person name="Liu Z.J."/>
        </authorList>
    </citation>
    <scope>NUCLEOTIDE SEQUENCE [LARGE SCALE GENOMIC DNA]</scope>
    <source>
        <strain evidence="9">Lindl</strain>
    </source>
</reference>
<accession>A0AAV7HSI9</accession>
<dbReference type="Pfam" id="PF00319">
    <property type="entry name" value="SRF-TF"/>
    <property type="match status" value="4"/>
</dbReference>
<dbReference type="GO" id="GO:0045944">
    <property type="term" value="P:positive regulation of transcription by RNA polymerase II"/>
    <property type="evidence" value="ECO:0007669"/>
    <property type="project" value="InterPro"/>
</dbReference>
<dbReference type="Proteomes" id="UP000775213">
    <property type="component" value="Unassembled WGS sequence"/>
</dbReference>
<keyword evidence="7" id="KW-0732">Signal</keyword>
<evidence type="ECO:0000313" key="10">
    <source>
        <dbReference type="Proteomes" id="UP000775213"/>
    </source>
</evidence>
<name>A0AAV7HSI9_DENCH</name>
<comment type="caution">
    <text evidence="9">The sequence shown here is derived from an EMBL/GenBank/DDBJ whole genome shotgun (WGS) entry which is preliminary data.</text>
</comment>
<dbReference type="GO" id="GO:0000987">
    <property type="term" value="F:cis-regulatory region sequence-specific DNA binding"/>
    <property type="evidence" value="ECO:0007669"/>
    <property type="project" value="InterPro"/>
</dbReference>
<dbReference type="InterPro" id="IPR050142">
    <property type="entry name" value="MADS-box/MEF2_TF"/>
</dbReference>
<dbReference type="Gene3D" id="3.40.1810.10">
    <property type="entry name" value="Transcription factor, MADS-box"/>
    <property type="match status" value="4"/>
</dbReference>
<feature type="chain" id="PRO_5043540902" description="MADS-box domain-containing protein" evidence="7">
    <location>
        <begin position="28"/>
        <end position="537"/>
    </location>
</feature>